<dbReference type="GO" id="GO:0043565">
    <property type="term" value="F:sequence-specific DNA binding"/>
    <property type="evidence" value="ECO:0007669"/>
    <property type="project" value="TreeGrafter"/>
</dbReference>
<dbReference type="EMBL" id="JH226131">
    <property type="protein sequence ID" value="EHY54814.1"/>
    <property type="molecule type" value="Genomic_DNA"/>
</dbReference>
<keyword evidence="9" id="KW-1185">Reference proteome</keyword>
<gene>
    <name evidence="8" type="ORF">HMPREF1120_02978</name>
</gene>
<protein>
    <recommendedName>
        <fullName evidence="10">Transcription factor domain-containing protein</fullName>
    </recommendedName>
</protein>
<keyword evidence="2" id="KW-0479">Metal-binding</keyword>
<dbReference type="GO" id="GO:0045944">
    <property type="term" value="P:positive regulation of transcription by RNA polymerase II"/>
    <property type="evidence" value="ECO:0007669"/>
    <property type="project" value="TreeGrafter"/>
</dbReference>
<evidence type="ECO:0000256" key="1">
    <source>
        <dbReference type="ARBA" id="ARBA00004123"/>
    </source>
</evidence>
<dbReference type="CDD" id="cd00067">
    <property type="entry name" value="GAL4"/>
    <property type="match status" value="1"/>
</dbReference>
<dbReference type="GO" id="GO:0000981">
    <property type="term" value="F:DNA-binding transcription factor activity, RNA polymerase II-specific"/>
    <property type="evidence" value="ECO:0007669"/>
    <property type="project" value="InterPro"/>
</dbReference>
<dbReference type="GO" id="GO:0005634">
    <property type="term" value="C:nucleus"/>
    <property type="evidence" value="ECO:0007669"/>
    <property type="project" value="UniProtKB-SubCell"/>
</dbReference>
<dbReference type="Gene3D" id="4.10.240.10">
    <property type="entry name" value="Zn(2)-C6 fungal-type DNA-binding domain"/>
    <property type="match status" value="1"/>
</dbReference>
<name>H6BRY6_EXODN</name>
<evidence type="ECO:0000313" key="8">
    <source>
        <dbReference type="EMBL" id="EHY54814.1"/>
    </source>
</evidence>
<keyword evidence="4" id="KW-0805">Transcription regulation</keyword>
<keyword evidence="6" id="KW-0804">Transcription</keyword>
<dbReference type="RefSeq" id="XP_009155275.1">
    <property type="nucleotide sequence ID" value="XM_009157027.1"/>
</dbReference>
<accession>H6BRY6</accession>
<dbReference type="STRING" id="858893.H6BRY6"/>
<dbReference type="AlphaFoldDB" id="H6BRY6"/>
<dbReference type="InParanoid" id="H6BRY6"/>
<evidence type="ECO:0000256" key="6">
    <source>
        <dbReference type="ARBA" id="ARBA00023163"/>
    </source>
</evidence>
<dbReference type="SUPFAM" id="SSF57701">
    <property type="entry name" value="Zn2/Cys6 DNA-binding domain"/>
    <property type="match status" value="1"/>
</dbReference>
<dbReference type="GO" id="GO:0008270">
    <property type="term" value="F:zinc ion binding"/>
    <property type="evidence" value="ECO:0007669"/>
    <property type="project" value="InterPro"/>
</dbReference>
<evidence type="ECO:0008006" key="10">
    <source>
        <dbReference type="Google" id="ProtNLM"/>
    </source>
</evidence>
<dbReference type="InterPro" id="IPR052202">
    <property type="entry name" value="Yeast_MetPath_Reg"/>
</dbReference>
<comment type="subcellular location">
    <subcellularLocation>
        <location evidence="1">Nucleus</location>
    </subcellularLocation>
</comment>
<dbReference type="InterPro" id="IPR036864">
    <property type="entry name" value="Zn2-C6_fun-type_DNA-bd_sf"/>
</dbReference>
<dbReference type="GeneID" id="20307617"/>
<proteinExistence type="predicted"/>
<keyword evidence="3" id="KW-0862">Zinc</keyword>
<dbReference type="CDD" id="cd12148">
    <property type="entry name" value="fungal_TF_MHR"/>
    <property type="match status" value="1"/>
</dbReference>
<keyword evidence="5" id="KW-0238">DNA-binding</keyword>
<dbReference type="PANTHER" id="PTHR47782">
    <property type="entry name" value="ZN(II)2CYS6 TRANSCRIPTION FACTOR (EUROFUNG)-RELATED"/>
    <property type="match status" value="1"/>
</dbReference>
<evidence type="ECO:0000256" key="5">
    <source>
        <dbReference type="ARBA" id="ARBA00023125"/>
    </source>
</evidence>
<evidence type="ECO:0000313" key="9">
    <source>
        <dbReference type="Proteomes" id="UP000007304"/>
    </source>
</evidence>
<dbReference type="HOGENOM" id="CLU_013962_1_0_1"/>
<evidence type="ECO:0000256" key="4">
    <source>
        <dbReference type="ARBA" id="ARBA00023015"/>
    </source>
</evidence>
<reference evidence="8" key="1">
    <citation type="submission" date="2011-07" db="EMBL/GenBank/DDBJ databases">
        <title>The Genome Sequence of Exophiala (Wangiella) dermatitidis NIH/UT8656.</title>
        <authorList>
            <consortium name="The Broad Institute Genome Sequencing Platform"/>
            <person name="Cuomo C."/>
            <person name="Wang Z."/>
            <person name="Hunicke-Smith S."/>
            <person name="Szanislo P.J."/>
            <person name="Earl A."/>
            <person name="Young S.K."/>
            <person name="Zeng Q."/>
            <person name="Gargeya S."/>
            <person name="Fitzgerald M."/>
            <person name="Haas B."/>
            <person name="Abouelleil A."/>
            <person name="Alvarado L."/>
            <person name="Arachchi H.M."/>
            <person name="Berlin A."/>
            <person name="Brown A."/>
            <person name="Chapman S.B."/>
            <person name="Chen Z."/>
            <person name="Dunbar C."/>
            <person name="Freedman E."/>
            <person name="Gearin G."/>
            <person name="Gellesch M."/>
            <person name="Goldberg J."/>
            <person name="Griggs A."/>
            <person name="Gujja S."/>
            <person name="Heiman D."/>
            <person name="Howarth C."/>
            <person name="Larson L."/>
            <person name="Lui A."/>
            <person name="MacDonald P.J.P."/>
            <person name="Montmayeur A."/>
            <person name="Murphy C."/>
            <person name="Neiman D."/>
            <person name="Pearson M."/>
            <person name="Priest M."/>
            <person name="Roberts A."/>
            <person name="Saif S."/>
            <person name="Shea T."/>
            <person name="Shenoy N."/>
            <person name="Sisk P."/>
            <person name="Stolte C."/>
            <person name="Sykes S."/>
            <person name="Wortman J."/>
            <person name="Nusbaum C."/>
            <person name="Birren B."/>
        </authorList>
    </citation>
    <scope>NUCLEOTIDE SEQUENCE</scope>
    <source>
        <strain evidence="8">NIH/UT8656</strain>
    </source>
</reference>
<dbReference type="PANTHER" id="PTHR47782:SF1">
    <property type="entry name" value="PYRIMIDINE PATHWAY REGULATORY PROTEIN 1"/>
    <property type="match status" value="1"/>
</dbReference>
<evidence type="ECO:0000256" key="2">
    <source>
        <dbReference type="ARBA" id="ARBA00022723"/>
    </source>
</evidence>
<evidence type="ECO:0000256" key="7">
    <source>
        <dbReference type="ARBA" id="ARBA00023242"/>
    </source>
</evidence>
<keyword evidence="7" id="KW-0539">Nucleus</keyword>
<dbReference type="InterPro" id="IPR001138">
    <property type="entry name" value="Zn2Cys6_DnaBD"/>
</dbReference>
<sequence length="613" mass="68354">MQPNRRVGKACARCRRRKAKCGACASAGVECTGYDASVGGAAPRSVLAELKSRIQQLESRLESLSSAHTASDPFGIGKALDELEYATAELDSRAGAMWFKSRSGASGACRDFSLCEELLLSSAPFLSIQASSCTTKNLDDIDPAENRGRPLTSVPEEVVRMLLKNYKDTYLAQYPFLDEDELDQSLLRVMSTTGSAGVSASHFDHFSLGMALAISATTLTRLDGQRATTLGREFWNGAKLHLPFILDGPGHEILRAMLLLAHYGFLHPHACDPFMCSGAAMSLALEMGLQHEVAADRDGLLSQKQRDDRRILFWSTYIMNWQVLPQVAHRDANRTGSNVHYIPARPFNLPVTEVSTQLPYISANGMLNSFLSHSSYVAPHVWSARMLELEALTMMYSPGSNQMSFQAFQDWQAGLISRLEAWHSATHSSVDDVLAKTIQFDDIIYHFLIFRLNRPSPGYPVPHLGMRQQSIRSALKVVHIYSINDKNGMLLYYWHAAYHMFELGVFLLYIMLEATQRHLPPSGFEVDDIEPGILLRTMGIILDILWKAVGRWPETEPSVRLLENVSCPVTEGFRQWTQGHSWHPGLLDTGIKAWLVDLNNIWSLPIRQAGTNN</sequence>
<dbReference type="Proteomes" id="UP000007304">
    <property type="component" value="Unassembled WGS sequence"/>
</dbReference>
<dbReference type="VEuPathDB" id="FungiDB:HMPREF1120_02978"/>
<organism evidence="8 9">
    <name type="scientific">Exophiala dermatitidis (strain ATCC 34100 / CBS 525.76 / NIH/UT8656)</name>
    <name type="common">Black yeast</name>
    <name type="synonym">Wangiella dermatitidis</name>
    <dbReference type="NCBI Taxonomy" id="858893"/>
    <lineage>
        <taxon>Eukaryota</taxon>
        <taxon>Fungi</taxon>
        <taxon>Dikarya</taxon>
        <taxon>Ascomycota</taxon>
        <taxon>Pezizomycotina</taxon>
        <taxon>Eurotiomycetes</taxon>
        <taxon>Chaetothyriomycetidae</taxon>
        <taxon>Chaetothyriales</taxon>
        <taxon>Herpotrichiellaceae</taxon>
        <taxon>Exophiala</taxon>
    </lineage>
</organism>
<evidence type="ECO:0000256" key="3">
    <source>
        <dbReference type="ARBA" id="ARBA00022833"/>
    </source>
</evidence>